<dbReference type="AlphaFoldDB" id="A0AAQ3S6Q3"/>
<keyword evidence="2" id="KW-1185">Reference proteome</keyword>
<evidence type="ECO:0000313" key="1">
    <source>
        <dbReference type="EMBL" id="WVZ19427.1"/>
    </source>
</evidence>
<name>A0AAQ3S6Q3_VIGMU</name>
<gene>
    <name evidence="1" type="ORF">V8G54_006749</name>
</gene>
<proteinExistence type="predicted"/>
<dbReference type="Proteomes" id="UP001374535">
    <property type="component" value="Chromosome 2"/>
</dbReference>
<reference evidence="1 2" key="1">
    <citation type="journal article" date="2023" name="Life. Sci Alliance">
        <title>Evolutionary insights into 3D genome organization and epigenetic landscape of Vigna mungo.</title>
        <authorList>
            <person name="Junaid A."/>
            <person name="Singh B."/>
            <person name="Bhatia S."/>
        </authorList>
    </citation>
    <scope>NUCLEOTIDE SEQUENCE [LARGE SCALE GENOMIC DNA]</scope>
    <source>
        <strain evidence="1">Urdbean</strain>
    </source>
</reference>
<sequence>MVAIILSNVKEINAILGEKLSAEDEEEILAEFEDLETQVGLAILLVKAWDSIVFACMQSFELVIDCRDNEFGIGMIHITNGRKNNSESKRLRYGNLTEFILLLQLTVQDLPEVPQSAHEEIEEKLDLPDVPTKAPVTGDAELWRNHWQLEEHCDQKHVNCSVNQGLQYDFVFACIL</sequence>
<organism evidence="1 2">
    <name type="scientific">Vigna mungo</name>
    <name type="common">Black gram</name>
    <name type="synonym">Phaseolus mungo</name>
    <dbReference type="NCBI Taxonomy" id="3915"/>
    <lineage>
        <taxon>Eukaryota</taxon>
        <taxon>Viridiplantae</taxon>
        <taxon>Streptophyta</taxon>
        <taxon>Embryophyta</taxon>
        <taxon>Tracheophyta</taxon>
        <taxon>Spermatophyta</taxon>
        <taxon>Magnoliopsida</taxon>
        <taxon>eudicotyledons</taxon>
        <taxon>Gunneridae</taxon>
        <taxon>Pentapetalae</taxon>
        <taxon>rosids</taxon>
        <taxon>fabids</taxon>
        <taxon>Fabales</taxon>
        <taxon>Fabaceae</taxon>
        <taxon>Papilionoideae</taxon>
        <taxon>50 kb inversion clade</taxon>
        <taxon>NPAAA clade</taxon>
        <taxon>indigoferoid/millettioid clade</taxon>
        <taxon>Phaseoleae</taxon>
        <taxon>Vigna</taxon>
    </lineage>
</organism>
<dbReference type="EMBL" id="CP144699">
    <property type="protein sequence ID" value="WVZ19427.1"/>
    <property type="molecule type" value="Genomic_DNA"/>
</dbReference>
<protein>
    <submittedName>
        <fullName evidence="1">Uncharacterized protein</fullName>
    </submittedName>
</protein>
<evidence type="ECO:0000313" key="2">
    <source>
        <dbReference type="Proteomes" id="UP001374535"/>
    </source>
</evidence>
<accession>A0AAQ3S6Q3</accession>